<proteinExistence type="predicted"/>
<reference evidence="2" key="1">
    <citation type="journal article" date="2023" name="Mar. Drugs">
        <title>Gemmata algarum, a Novel Planctomycete Isolated from an Algal Mat, Displays Antimicrobial Activity.</title>
        <authorList>
            <person name="Kumar G."/>
            <person name="Kallscheuer N."/>
            <person name="Kashif M."/>
            <person name="Ahamad S."/>
            <person name="Jagadeeshwari U."/>
            <person name="Pannikurungottu S."/>
            <person name="Haufschild T."/>
            <person name="Kabuu M."/>
            <person name="Sasikala C."/>
            <person name="Jogler C."/>
            <person name="Ramana C."/>
        </authorList>
    </citation>
    <scope>NUCLEOTIDE SEQUENCE [LARGE SCALE GENOMIC DNA]</scope>
    <source>
        <strain evidence="2">JC673</strain>
    </source>
</reference>
<gene>
    <name evidence="1" type="ORF">R5W23_003614</name>
</gene>
<dbReference type="EMBL" id="JAXBLV010000209">
    <property type="protein sequence ID" value="MDY3562167.1"/>
    <property type="molecule type" value="Genomic_DNA"/>
</dbReference>
<evidence type="ECO:0000313" key="2">
    <source>
        <dbReference type="Proteomes" id="UP001272242"/>
    </source>
</evidence>
<evidence type="ECO:0000313" key="1">
    <source>
        <dbReference type="EMBL" id="MDY3562167.1"/>
    </source>
</evidence>
<protein>
    <recommendedName>
        <fullName evidence="3">Lipocalin-like domain-containing protein</fullName>
    </recommendedName>
</protein>
<sequence length="85" mass="9021">MRKFVPLVLVGGCARPAQPNSRSDELKGDAKALQGVWAVTSAEDGHIGTLIDAERKDMDLFPAACGWAVAEPKTVADRTGLTGER</sequence>
<dbReference type="RefSeq" id="WP_320688495.1">
    <property type="nucleotide sequence ID" value="NZ_JAXBLV010000209.1"/>
</dbReference>
<comment type="caution">
    <text evidence="1">The sequence shown here is derived from an EMBL/GenBank/DDBJ whole genome shotgun (WGS) entry which is preliminary data.</text>
</comment>
<accession>A0ABU5F5U0</accession>
<keyword evidence="2" id="KW-1185">Reference proteome</keyword>
<evidence type="ECO:0008006" key="3">
    <source>
        <dbReference type="Google" id="ProtNLM"/>
    </source>
</evidence>
<organism evidence="1 2">
    <name type="scientific">Gemmata algarum</name>
    <dbReference type="NCBI Taxonomy" id="2975278"/>
    <lineage>
        <taxon>Bacteria</taxon>
        <taxon>Pseudomonadati</taxon>
        <taxon>Planctomycetota</taxon>
        <taxon>Planctomycetia</taxon>
        <taxon>Gemmatales</taxon>
        <taxon>Gemmataceae</taxon>
        <taxon>Gemmata</taxon>
    </lineage>
</organism>
<dbReference type="Proteomes" id="UP001272242">
    <property type="component" value="Unassembled WGS sequence"/>
</dbReference>
<name>A0ABU5F5U0_9BACT</name>